<dbReference type="GO" id="GO:0022857">
    <property type="term" value="F:transmembrane transporter activity"/>
    <property type="evidence" value="ECO:0007669"/>
    <property type="project" value="InterPro"/>
</dbReference>
<dbReference type="GO" id="GO:0003677">
    <property type="term" value="F:DNA binding"/>
    <property type="evidence" value="ECO:0007669"/>
    <property type="project" value="InterPro"/>
</dbReference>
<feature type="transmembrane region" description="Helical" evidence="5">
    <location>
        <begin position="147"/>
        <end position="169"/>
    </location>
</feature>
<dbReference type="GO" id="GO:0005886">
    <property type="term" value="C:plasma membrane"/>
    <property type="evidence" value="ECO:0007669"/>
    <property type="project" value="TreeGrafter"/>
</dbReference>
<dbReference type="PROSITE" id="PS50850">
    <property type="entry name" value="MFS"/>
    <property type="match status" value="1"/>
</dbReference>
<keyword evidence="4 5" id="KW-0472">Membrane</keyword>
<dbReference type="InterPro" id="IPR020846">
    <property type="entry name" value="MFS_dom"/>
</dbReference>
<keyword evidence="3 5" id="KW-1133">Transmembrane helix</keyword>
<dbReference type="Gene3D" id="1.20.1720.10">
    <property type="entry name" value="Multidrug resistance protein D"/>
    <property type="match status" value="1"/>
</dbReference>
<comment type="caution">
    <text evidence="7">The sequence shown here is derived from an EMBL/GenBank/DDBJ whole genome shotgun (WGS) entry which is preliminary data.</text>
</comment>
<dbReference type="SUPFAM" id="SSF103473">
    <property type="entry name" value="MFS general substrate transporter"/>
    <property type="match status" value="1"/>
</dbReference>
<feature type="transmembrane region" description="Helical" evidence="5">
    <location>
        <begin position="175"/>
        <end position="198"/>
    </location>
</feature>
<feature type="transmembrane region" description="Helical" evidence="5">
    <location>
        <begin position="114"/>
        <end position="135"/>
    </location>
</feature>
<evidence type="ECO:0000313" key="7">
    <source>
        <dbReference type="EMBL" id="KAB0677525.1"/>
    </source>
</evidence>
<feature type="transmembrane region" description="Helical" evidence="5">
    <location>
        <begin position="210"/>
        <end position="229"/>
    </location>
</feature>
<dbReference type="Pfam" id="PF02371">
    <property type="entry name" value="Transposase_20"/>
    <property type="match status" value="1"/>
</dbReference>
<dbReference type="InterPro" id="IPR011701">
    <property type="entry name" value="MFS"/>
</dbReference>
<dbReference type="NCBIfam" id="NF033542">
    <property type="entry name" value="transpos_IS110"/>
    <property type="match status" value="1"/>
</dbReference>
<evidence type="ECO:0000313" key="8">
    <source>
        <dbReference type="Proteomes" id="UP000432089"/>
    </source>
</evidence>
<evidence type="ECO:0000256" key="3">
    <source>
        <dbReference type="ARBA" id="ARBA00022989"/>
    </source>
</evidence>
<sequence>MDSGLGRAGARRASESGDASLLVPVTVALANFMTGLDQSVIVTALPAISLSLHATPSALGLAVTAYLAALVIALPLGGWASERFGMRNAYCLAVLAFTLASVLCGLAQTQPQLVAARLLQGMGGALMGTIGQVAILRSFARHRTLKINTFTSLASQMAPMVGPIIGGLLTTYVSWRWIFFVNLPAGVLVLIMATRLFPRPAQTLSRPFDAIGFLPGGTGTALLVFGMSGLADSGLAGWLAATRLLVAGLLLGLAVRHCRRVSHPIVDLTILRFRTFRISLSLHRARNLLVKQHTQLVNMIRALLAEFGIDIAEGLERALGLARRIAAKETVPDVPAVALQILALLCGQVLDTHARLQAIDRSLLALQRSDDVARRLSTIPGIGPVGATALAASVADPTQFRSGREFAAWLGLTPSQKSSGGKDRLGRITKMGDRYLRKLLVVGATSLIRRARHKPDTADPRFIALLARKPVRVASVAMANKMARIVWAIMVRGEIYQTRHAPMLAG</sequence>
<gene>
    <name evidence="7" type="ORF">F6X38_17780</name>
</gene>
<evidence type="ECO:0000256" key="2">
    <source>
        <dbReference type="ARBA" id="ARBA00022692"/>
    </source>
</evidence>
<evidence type="ECO:0000256" key="4">
    <source>
        <dbReference type="ARBA" id="ARBA00023136"/>
    </source>
</evidence>
<name>A0A7V7PLR1_9HYPH</name>
<accession>A0A7V7PLR1</accession>
<dbReference type="Pfam" id="PF07690">
    <property type="entry name" value="MFS_1"/>
    <property type="match status" value="1"/>
</dbReference>
<feature type="transmembrane region" description="Helical" evidence="5">
    <location>
        <begin position="57"/>
        <end position="77"/>
    </location>
</feature>
<dbReference type="InterPro" id="IPR047650">
    <property type="entry name" value="Transpos_IS110"/>
</dbReference>
<evidence type="ECO:0000259" key="6">
    <source>
        <dbReference type="PROSITE" id="PS50850"/>
    </source>
</evidence>
<comment type="subcellular location">
    <subcellularLocation>
        <location evidence="1">Membrane</location>
        <topology evidence="1">Multi-pass membrane protein</topology>
    </subcellularLocation>
</comment>
<dbReference type="GO" id="GO:0006313">
    <property type="term" value="P:DNA transposition"/>
    <property type="evidence" value="ECO:0007669"/>
    <property type="project" value="InterPro"/>
</dbReference>
<organism evidence="7 8">
    <name type="scientific">Plantimonas leprariae</name>
    <dbReference type="NCBI Taxonomy" id="2615207"/>
    <lineage>
        <taxon>Bacteria</taxon>
        <taxon>Pseudomonadati</taxon>
        <taxon>Pseudomonadota</taxon>
        <taxon>Alphaproteobacteria</taxon>
        <taxon>Hyphomicrobiales</taxon>
        <taxon>Aurantimonadaceae</taxon>
        <taxon>Plantimonas</taxon>
    </lineage>
</organism>
<proteinExistence type="predicted"/>
<reference evidence="7 8" key="1">
    <citation type="submission" date="2019-09" db="EMBL/GenBank/DDBJ databases">
        <title>YIM 132180 draft genome.</title>
        <authorList>
            <person name="Zhang K."/>
        </authorList>
    </citation>
    <scope>NUCLEOTIDE SEQUENCE [LARGE SCALE GENOMIC DNA]</scope>
    <source>
        <strain evidence="7 8">YIM 132180</strain>
    </source>
</reference>
<dbReference type="InterPro" id="IPR003346">
    <property type="entry name" value="Transposase_20"/>
</dbReference>
<feature type="transmembrane region" description="Helical" evidence="5">
    <location>
        <begin position="21"/>
        <end position="45"/>
    </location>
</feature>
<keyword evidence="2 5" id="KW-0812">Transmembrane</keyword>
<dbReference type="GO" id="GO:0004803">
    <property type="term" value="F:transposase activity"/>
    <property type="evidence" value="ECO:0007669"/>
    <property type="project" value="InterPro"/>
</dbReference>
<dbReference type="PANTHER" id="PTHR23501:SF1">
    <property type="entry name" value="TRANSPORT PROTEIN HSRA-RELATED"/>
    <property type="match status" value="1"/>
</dbReference>
<dbReference type="Proteomes" id="UP000432089">
    <property type="component" value="Unassembled WGS sequence"/>
</dbReference>
<protein>
    <submittedName>
        <fullName evidence="7">IS110 family transposase</fullName>
    </submittedName>
</protein>
<feature type="transmembrane region" description="Helical" evidence="5">
    <location>
        <begin position="235"/>
        <end position="255"/>
    </location>
</feature>
<dbReference type="PRINTS" id="PR01036">
    <property type="entry name" value="TCRTETB"/>
</dbReference>
<feature type="transmembrane region" description="Helical" evidence="5">
    <location>
        <begin position="89"/>
        <end position="108"/>
    </location>
</feature>
<keyword evidence="8" id="KW-1185">Reference proteome</keyword>
<dbReference type="PANTHER" id="PTHR23501">
    <property type="entry name" value="MAJOR FACILITATOR SUPERFAMILY"/>
    <property type="match status" value="1"/>
</dbReference>
<dbReference type="AlphaFoldDB" id="A0A7V7PLR1"/>
<dbReference type="InterPro" id="IPR036259">
    <property type="entry name" value="MFS_trans_sf"/>
</dbReference>
<feature type="domain" description="Major facilitator superfamily (MFS) profile" evidence="6">
    <location>
        <begin position="23"/>
        <end position="506"/>
    </location>
</feature>
<dbReference type="EMBL" id="VZDO01000016">
    <property type="protein sequence ID" value="KAB0677525.1"/>
    <property type="molecule type" value="Genomic_DNA"/>
</dbReference>
<evidence type="ECO:0000256" key="5">
    <source>
        <dbReference type="SAM" id="Phobius"/>
    </source>
</evidence>
<evidence type="ECO:0000256" key="1">
    <source>
        <dbReference type="ARBA" id="ARBA00004141"/>
    </source>
</evidence>